<dbReference type="EMBL" id="FLZR02000022">
    <property type="protein sequence ID" value="VUZ99959.1"/>
    <property type="molecule type" value="Genomic_DNA"/>
</dbReference>
<dbReference type="Proteomes" id="UP000220605">
    <property type="component" value="Unassembled WGS sequence"/>
</dbReference>
<protein>
    <submittedName>
        <fullName evidence="2">VIR protein</fullName>
    </submittedName>
</protein>
<reference evidence="2" key="1">
    <citation type="submission" date="2016-07" db="EMBL/GenBank/DDBJ databases">
        <authorList>
            <consortium name="Pathogen Informatics"/>
        </authorList>
    </citation>
    <scope>NUCLEOTIDE SEQUENCE</scope>
</reference>
<sequence length="284" mass="32951">MIPICQKYLRFLYTSNEWSKLFSEFDISLLLNYWLYDKVTQIFNAKNTDKINFAFSDLQMVWSNFNNNRIEKTYYDKCRPEPKLVNHEDWENRKKLYDFYVDFNTLFRTGTIYDDVCDEYYQKIKEMIPVCKDFQVKCSTPETYKCPAEYNKCEERDLDFALEQLPCHHKFKGTTVSSSEDGSFPRSTGSEGRIQDPAAEAGTQSESGNAGIREKVTNSVLGATPALLTATMLYRYTPLGPWIRRFGGGRTNNMGAMDTFSHYAPETGEMFSDDPANYISYQPM</sequence>
<feature type="compositionally biased region" description="Polar residues" evidence="1">
    <location>
        <begin position="174"/>
        <end position="190"/>
    </location>
</feature>
<name>A0A565A6Y4_PLAVI</name>
<evidence type="ECO:0000256" key="1">
    <source>
        <dbReference type="SAM" id="MobiDB-lite"/>
    </source>
</evidence>
<dbReference type="VEuPathDB" id="PlasmoDB:PVP01_0006720"/>
<evidence type="ECO:0000313" key="2">
    <source>
        <dbReference type="EMBL" id="VUZ99959.1"/>
    </source>
</evidence>
<gene>
    <name evidence="2" type="ORF">PVP01_0006720</name>
</gene>
<dbReference type="OrthoDB" id="388934at2759"/>
<dbReference type="VEuPathDB" id="PlasmoDB:PVPAM_110056200"/>
<dbReference type="AlphaFoldDB" id="A0A565A6Y4"/>
<dbReference type="Pfam" id="PF05795">
    <property type="entry name" value="Plasmodium_Vir"/>
    <property type="match status" value="1"/>
</dbReference>
<dbReference type="VEuPathDB" id="PlasmoDB:PVX_072690"/>
<proteinExistence type="predicted"/>
<organism evidence="2">
    <name type="scientific">Plasmodium vivax</name>
    <name type="common">malaria parasite P. vivax</name>
    <dbReference type="NCBI Taxonomy" id="5855"/>
    <lineage>
        <taxon>Eukaryota</taxon>
        <taxon>Sar</taxon>
        <taxon>Alveolata</taxon>
        <taxon>Apicomplexa</taxon>
        <taxon>Aconoidasida</taxon>
        <taxon>Haemosporida</taxon>
        <taxon>Plasmodiidae</taxon>
        <taxon>Plasmodium</taxon>
        <taxon>Plasmodium (Plasmodium)</taxon>
    </lineage>
</organism>
<dbReference type="InterPro" id="IPR008780">
    <property type="entry name" value="Plasmodium_Vir"/>
</dbReference>
<feature type="region of interest" description="Disordered" evidence="1">
    <location>
        <begin position="174"/>
        <end position="211"/>
    </location>
</feature>
<accession>A0A565A6Y4</accession>